<dbReference type="RefSeq" id="WP_229158482.1">
    <property type="nucleotide sequence ID" value="NZ_JAJEWP010000001.1"/>
</dbReference>
<accession>A0ABS8G7D3</accession>
<gene>
    <name evidence="1" type="ORF">LJ739_06980</name>
</gene>
<organism evidence="1 2">
    <name type="scientific">Fluctibacter halophilus</name>
    <dbReference type="NCBI Taxonomy" id="226011"/>
    <lineage>
        <taxon>Bacteria</taxon>
        <taxon>Pseudomonadati</taxon>
        <taxon>Pseudomonadota</taxon>
        <taxon>Gammaproteobacteria</taxon>
        <taxon>Alteromonadales</taxon>
        <taxon>Alteromonadaceae</taxon>
        <taxon>Fluctibacter</taxon>
    </lineage>
</organism>
<evidence type="ECO:0000313" key="2">
    <source>
        <dbReference type="Proteomes" id="UP001520878"/>
    </source>
</evidence>
<name>A0ABS8G7D3_9ALTE</name>
<dbReference type="Proteomes" id="UP001520878">
    <property type="component" value="Unassembled WGS sequence"/>
</dbReference>
<comment type="caution">
    <text evidence="1">The sequence shown here is derived from an EMBL/GenBank/DDBJ whole genome shotgun (WGS) entry which is preliminary data.</text>
</comment>
<evidence type="ECO:0000313" key="1">
    <source>
        <dbReference type="EMBL" id="MCC2615981.1"/>
    </source>
</evidence>
<dbReference type="EMBL" id="JAJEWP010000001">
    <property type="protein sequence ID" value="MCC2615981.1"/>
    <property type="molecule type" value="Genomic_DNA"/>
</dbReference>
<proteinExistence type="predicted"/>
<keyword evidence="2" id="KW-1185">Reference proteome</keyword>
<sequence length="101" mass="11469">MSKYTPVTQSEFHEFLDKYDGKLTVDVTTMCEPPTCSFNDFTLGNWPDSVVARCSVFHDDEYYTSGLDDYAPSPVFNGKLESSWKVLTKLLPVTKVNDNDQ</sequence>
<protein>
    <submittedName>
        <fullName evidence="1">Uncharacterized protein</fullName>
    </submittedName>
</protein>
<reference evidence="1 2" key="1">
    <citation type="submission" date="2021-10" db="EMBL/GenBank/DDBJ databases">
        <title>Draft genome of Aestuariibacter halophilus JC2043.</title>
        <authorList>
            <person name="Emsley S.A."/>
            <person name="Pfannmuller K.M."/>
            <person name="Ushijima B."/>
            <person name="Saw J.H."/>
            <person name="Videau P."/>
        </authorList>
    </citation>
    <scope>NUCLEOTIDE SEQUENCE [LARGE SCALE GENOMIC DNA]</scope>
    <source>
        <strain evidence="1 2">JC2043</strain>
    </source>
</reference>